<evidence type="ECO:0000256" key="3">
    <source>
        <dbReference type="ARBA" id="ARBA00022448"/>
    </source>
</evidence>
<evidence type="ECO:0000313" key="13">
    <source>
        <dbReference type="Proteomes" id="UP000243459"/>
    </source>
</evidence>
<evidence type="ECO:0000256" key="10">
    <source>
        <dbReference type="RuleBase" id="RU368008"/>
    </source>
</evidence>
<dbReference type="GO" id="GO:0005743">
    <property type="term" value="C:mitochondrial inner membrane"/>
    <property type="evidence" value="ECO:0007669"/>
    <property type="project" value="InterPro"/>
</dbReference>
<sequence length="77" mass="8449">MAGAVMGGVVHTVVAPVERAKLLLQTQEGNVALLDHRRRRFRGFFDCIARTVRDEGVLSLWRGIVLARGHAPVGESQ</sequence>
<dbReference type="GO" id="GO:0140021">
    <property type="term" value="P:mitochondrial ADP transmembrane transport"/>
    <property type="evidence" value="ECO:0007669"/>
    <property type="project" value="InterPro"/>
</dbReference>
<evidence type="ECO:0000256" key="1">
    <source>
        <dbReference type="ARBA" id="ARBA00004141"/>
    </source>
</evidence>
<reference evidence="12" key="1">
    <citation type="submission" date="2016-10" db="EMBL/GenBank/DDBJ databases">
        <title>The evolution of sex chromosomes in Asparagus.</title>
        <authorList>
            <person name="Leebens-Mack J."/>
            <person name="Bowers J."/>
            <person name="Harkess A."/>
            <person name="Ayyampalayam S."/>
        </authorList>
    </citation>
    <scope>NUCLEOTIDE SEQUENCE [LARGE SCALE GENOMIC DNA]</scope>
    <source>
        <tissue evidence="12">Spear</tissue>
    </source>
</reference>
<evidence type="ECO:0000256" key="5">
    <source>
        <dbReference type="ARBA" id="ARBA00022737"/>
    </source>
</evidence>
<dbReference type="PROSITE" id="PS50920">
    <property type="entry name" value="SOLCAR"/>
    <property type="match status" value="1"/>
</dbReference>
<dbReference type="EMBL" id="CM007384">
    <property type="protein sequence ID" value="ONK72734.1"/>
    <property type="molecule type" value="Genomic_DNA"/>
</dbReference>
<comment type="subcellular location">
    <subcellularLocation>
        <location evidence="1 10">Membrane</location>
        <topology evidence="1 10">Multi-pass membrane protein</topology>
    </subcellularLocation>
</comment>
<gene>
    <name evidence="11" type="ORF">A4U43_C04F14350</name>
    <name evidence="12" type="ORF">A4U43_C04F22620</name>
</gene>
<dbReference type="SUPFAM" id="SSF103506">
    <property type="entry name" value="Mitochondrial carrier"/>
    <property type="match status" value="1"/>
</dbReference>
<dbReference type="GO" id="GO:1990544">
    <property type="term" value="P:mitochondrial ATP transmembrane transport"/>
    <property type="evidence" value="ECO:0007669"/>
    <property type="project" value="InterPro"/>
</dbReference>
<keyword evidence="5" id="KW-0677">Repeat</keyword>
<dbReference type="PANTHER" id="PTHR45635:SF31">
    <property type="entry name" value="ADP_ATP TRANSLOCASE"/>
    <property type="match status" value="1"/>
</dbReference>
<evidence type="ECO:0000313" key="12">
    <source>
        <dbReference type="EMBL" id="ONK72734.1"/>
    </source>
</evidence>
<keyword evidence="13" id="KW-1185">Reference proteome</keyword>
<comment type="subunit">
    <text evidence="10">Monomer.</text>
</comment>
<dbReference type="Gramene" id="ONK72734">
    <property type="protein sequence ID" value="ONK72734"/>
    <property type="gene ID" value="A4U43_C04F22620"/>
</dbReference>
<dbReference type="InterPro" id="IPR018108">
    <property type="entry name" value="MCP_transmembrane"/>
</dbReference>
<dbReference type="InterPro" id="IPR002113">
    <property type="entry name" value="ADT_euk_type"/>
</dbReference>
<evidence type="ECO:0000256" key="9">
    <source>
        <dbReference type="RuleBase" id="RU000488"/>
    </source>
</evidence>
<evidence type="ECO:0000313" key="11">
    <source>
        <dbReference type="EMBL" id="ONK71974.1"/>
    </source>
</evidence>
<name>A0A5P1F3L1_ASPOF</name>
<dbReference type="Pfam" id="PF00153">
    <property type="entry name" value="Mito_carr"/>
    <property type="match status" value="1"/>
</dbReference>
<reference evidence="13" key="2">
    <citation type="journal article" date="2017" name="Nat. Commun.">
        <title>The asparagus genome sheds light on the origin and evolution of a young Y chromosome.</title>
        <authorList>
            <person name="Harkess A."/>
            <person name="Zhou J."/>
            <person name="Xu C."/>
            <person name="Bowers J.E."/>
            <person name="Van der Hulst R."/>
            <person name="Ayyampalayam S."/>
            <person name="Mercati F."/>
            <person name="Riccardi P."/>
            <person name="McKain M.R."/>
            <person name="Kakrana A."/>
            <person name="Tang H."/>
            <person name="Ray J."/>
            <person name="Groenendijk J."/>
            <person name="Arikit S."/>
            <person name="Mathioni S.M."/>
            <person name="Nakano M."/>
            <person name="Shan H."/>
            <person name="Telgmann-Rauber A."/>
            <person name="Kanno A."/>
            <person name="Yue Z."/>
            <person name="Chen H."/>
            <person name="Li W."/>
            <person name="Chen Y."/>
            <person name="Xu X."/>
            <person name="Zhang Y."/>
            <person name="Luo S."/>
            <person name="Chen H."/>
            <person name="Gao J."/>
            <person name="Mao Z."/>
            <person name="Pires J.C."/>
            <person name="Luo M."/>
            <person name="Kudrna D."/>
            <person name="Wing R.A."/>
            <person name="Meyers B.C."/>
            <person name="Yi K."/>
            <person name="Kong H."/>
            <person name="Lavrijsen P."/>
            <person name="Sunseri F."/>
            <person name="Falavigna A."/>
            <person name="Ye Y."/>
            <person name="Leebens-Mack J.H."/>
            <person name="Chen G."/>
        </authorList>
    </citation>
    <scope>NUCLEOTIDE SEQUENCE [LARGE SCALE GENOMIC DNA]</scope>
    <source>
        <strain evidence="13">cv. DH0086</strain>
    </source>
</reference>
<keyword evidence="4 8" id="KW-0812">Transmembrane</keyword>
<dbReference type="Proteomes" id="UP000243459">
    <property type="component" value="Chromosome 4"/>
</dbReference>
<evidence type="ECO:0000256" key="7">
    <source>
        <dbReference type="ARBA" id="ARBA00023136"/>
    </source>
</evidence>
<keyword evidence="6" id="KW-1133">Transmembrane helix</keyword>
<protein>
    <recommendedName>
        <fullName evidence="10">ADP/ATP translocase</fullName>
    </recommendedName>
    <alternativeName>
        <fullName evidence="10">ADP,ATP carrier protein</fullName>
    </alternativeName>
</protein>
<evidence type="ECO:0000256" key="4">
    <source>
        <dbReference type="ARBA" id="ARBA00022692"/>
    </source>
</evidence>
<keyword evidence="3 9" id="KW-0813">Transport</keyword>
<proteinExistence type="inferred from homology"/>
<evidence type="ECO:0000256" key="2">
    <source>
        <dbReference type="ARBA" id="ARBA00006375"/>
    </source>
</evidence>
<accession>A0A5P1F3L1</accession>
<dbReference type="AlphaFoldDB" id="A0A5P1F3L1"/>
<organism evidence="12 13">
    <name type="scientific">Asparagus officinalis</name>
    <name type="common">Garden asparagus</name>
    <dbReference type="NCBI Taxonomy" id="4686"/>
    <lineage>
        <taxon>Eukaryota</taxon>
        <taxon>Viridiplantae</taxon>
        <taxon>Streptophyta</taxon>
        <taxon>Embryophyta</taxon>
        <taxon>Tracheophyta</taxon>
        <taxon>Spermatophyta</taxon>
        <taxon>Magnoliopsida</taxon>
        <taxon>Liliopsida</taxon>
        <taxon>Asparagales</taxon>
        <taxon>Asparagaceae</taxon>
        <taxon>Asparagoideae</taxon>
        <taxon>Asparagus</taxon>
    </lineage>
</organism>
<evidence type="ECO:0000256" key="6">
    <source>
        <dbReference type="ARBA" id="ARBA00022989"/>
    </source>
</evidence>
<dbReference type="EMBL" id="CM007384">
    <property type="protein sequence ID" value="ONK71974.1"/>
    <property type="molecule type" value="Genomic_DNA"/>
</dbReference>
<comment type="function">
    <text evidence="10">Catalyzes the exchange of ADP and ATP across the membrane.</text>
</comment>
<dbReference type="InterPro" id="IPR023395">
    <property type="entry name" value="MCP_dom_sf"/>
</dbReference>
<dbReference type="PANTHER" id="PTHR45635">
    <property type="entry name" value="ADP,ATP CARRIER PROTEIN 1-RELATED-RELATED"/>
    <property type="match status" value="1"/>
</dbReference>
<keyword evidence="7 8" id="KW-0472">Membrane</keyword>
<dbReference type="GO" id="GO:0005471">
    <property type="term" value="F:ATP:ADP antiporter activity"/>
    <property type="evidence" value="ECO:0007669"/>
    <property type="project" value="UniProtKB-UniRule"/>
</dbReference>
<feature type="repeat" description="Solcar" evidence="8">
    <location>
        <begin position="1"/>
        <end position="77"/>
    </location>
</feature>
<evidence type="ECO:0000256" key="8">
    <source>
        <dbReference type="PROSITE-ProRule" id="PRU00282"/>
    </source>
</evidence>
<dbReference type="Gene3D" id="1.50.40.10">
    <property type="entry name" value="Mitochondrial carrier domain"/>
    <property type="match status" value="1"/>
</dbReference>
<dbReference type="Gramene" id="ONK71974">
    <property type="protein sequence ID" value="ONK71974"/>
    <property type="gene ID" value="A4U43_C04F14350"/>
</dbReference>
<comment type="similarity">
    <text evidence="2 9">Belongs to the mitochondrial carrier (TC 2.A.29) family.</text>
</comment>